<dbReference type="GO" id="GO:0022857">
    <property type="term" value="F:transmembrane transporter activity"/>
    <property type="evidence" value="ECO:0007669"/>
    <property type="project" value="InterPro"/>
</dbReference>
<protein>
    <submittedName>
        <fullName evidence="2">Predicted arabinose efflux permease, MFS family</fullName>
    </submittedName>
</protein>
<feature type="transmembrane region" description="Helical" evidence="1">
    <location>
        <begin position="282"/>
        <end position="311"/>
    </location>
</feature>
<organism evidence="2 3">
    <name type="scientific">Haloferax larsenii</name>
    <dbReference type="NCBI Taxonomy" id="302484"/>
    <lineage>
        <taxon>Archaea</taxon>
        <taxon>Methanobacteriati</taxon>
        <taxon>Methanobacteriota</taxon>
        <taxon>Stenosarchaea group</taxon>
        <taxon>Halobacteria</taxon>
        <taxon>Halobacteriales</taxon>
        <taxon>Haloferacaceae</taxon>
        <taxon>Haloferax</taxon>
    </lineage>
</organism>
<reference evidence="2 3" key="1">
    <citation type="submission" date="2016-10" db="EMBL/GenBank/DDBJ databases">
        <authorList>
            <person name="de Groot N.N."/>
        </authorList>
    </citation>
    <scope>NUCLEOTIDE SEQUENCE [LARGE SCALE GENOMIC DNA]</scope>
    <source>
        <strain evidence="2 3">CDM_5</strain>
    </source>
</reference>
<dbReference type="Proteomes" id="UP000183894">
    <property type="component" value="Unassembled WGS sequence"/>
</dbReference>
<keyword evidence="1" id="KW-0472">Membrane</keyword>
<dbReference type="Gene3D" id="1.20.1250.20">
    <property type="entry name" value="MFS general substrate transporter like domains"/>
    <property type="match status" value="1"/>
</dbReference>
<proteinExistence type="predicted"/>
<dbReference type="SUPFAM" id="SSF103473">
    <property type="entry name" value="MFS general substrate transporter"/>
    <property type="match status" value="1"/>
</dbReference>
<accession>A0A1H7PN86</accession>
<feature type="transmembrane region" description="Helical" evidence="1">
    <location>
        <begin position="12"/>
        <end position="36"/>
    </location>
</feature>
<dbReference type="PANTHER" id="PTHR23530">
    <property type="entry name" value="TRANSPORT PROTEIN-RELATED"/>
    <property type="match status" value="1"/>
</dbReference>
<evidence type="ECO:0000313" key="2">
    <source>
        <dbReference type="EMBL" id="SEL36517.1"/>
    </source>
</evidence>
<sequence>MRFDRRHPPAVLLKYYLYQATTTFGFVTPVFTLFLLWRDLTYTQIGTLGSVSAVLVVVGEIPTGYVGDRFGRRASLLVGSVFLAISLLGFLVAQSFSAFVALYVLWALGLAFQSGSDDAWLYEVLDARLDANQFTHVRGRGASVNQWAGVATMLVSGVLYDSDPRLPFLVAAALLGCSLLVLLSMPATISQTDREENTLFDVLPVLRRRLTVPPLRSTIVYLALFFGVTSAANTYVQPIVTGTIGIPETSLGPLYAGFTVLTATASYYAGAIEARLSTKWTLVLVPVVVSVFLLGSVLVPVVALPTFALLKAARSTVSPIASGYVNDHADAVGRATLLSAASMAYALVRVPLKPLTGVVADATTPLTALACLGGLFLVCAAVVWLWETPVSDSTPQPDGATE</sequence>
<evidence type="ECO:0000313" key="3">
    <source>
        <dbReference type="Proteomes" id="UP000183894"/>
    </source>
</evidence>
<dbReference type="Pfam" id="PF07690">
    <property type="entry name" value="MFS_1"/>
    <property type="match status" value="1"/>
</dbReference>
<dbReference type="InterPro" id="IPR036259">
    <property type="entry name" value="MFS_trans_sf"/>
</dbReference>
<dbReference type="InterPro" id="IPR011701">
    <property type="entry name" value="MFS"/>
</dbReference>
<name>A0A1H7PN86_HALLR</name>
<evidence type="ECO:0000256" key="1">
    <source>
        <dbReference type="SAM" id="Phobius"/>
    </source>
</evidence>
<dbReference type="AlphaFoldDB" id="A0A1H7PN86"/>
<feature type="transmembrane region" description="Helical" evidence="1">
    <location>
        <begin position="166"/>
        <end position="185"/>
    </location>
</feature>
<keyword evidence="1" id="KW-1133">Transmembrane helix</keyword>
<keyword evidence="1" id="KW-0812">Transmembrane</keyword>
<dbReference type="OrthoDB" id="85689at2157"/>
<dbReference type="PANTHER" id="PTHR23530:SF1">
    <property type="entry name" value="PERMEASE, MAJOR FACILITATOR SUPERFAMILY-RELATED"/>
    <property type="match status" value="1"/>
</dbReference>
<feature type="transmembrane region" description="Helical" evidence="1">
    <location>
        <begin position="42"/>
        <end position="62"/>
    </location>
</feature>
<feature type="transmembrane region" description="Helical" evidence="1">
    <location>
        <begin position="74"/>
        <end position="106"/>
    </location>
</feature>
<dbReference type="InterPro" id="IPR053160">
    <property type="entry name" value="MFS_DHA3_Transporter"/>
</dbReference>
<dbReference type="RefSeq" id="WP_074793734.1">
    <property type="nucleotide sequence ID" value="NZ_FOAD01000004.1"/>
</dbReference>
<feature type="transmembrane region" description="Helical" evidence="1">
    <location>
        <begin position="364"/>
        <end position="386"/>
    </location>
</feature>
<feature type="transmembrane region" description="Helical" evidence="1">
    <location>
        <begin position="218"/>
        <end position="240"/>
    </location>
</feature>
<gene>
    <name evidence="2" type="ORF">SAMN04488691_104127</name>
</gene>
<dbReference type="EMBL" id="FOAD01000004">
    <property type="protein sequence ID" value="SEL36517.1"/>
    <property type="molecule type" value="Genomic_DNA"/>
</dbReference>
<feature type="transmembrane region" description="Helical" evidence="1">
    <location>
        <begin position="252"/>
        <end position="270"/>
    </location>
</feature>